<dbReference type="NCBIfam" id="NF038027">
    <property type="entry name" value="TssQ_fam"/>
    <property type="match status" value="1"/>
</dbReference>
<sequence length="119" mass="12640">MRPVRESFMAGQYQAVITQVNNTPALTSGSVGLHTTALKYKAFSECLTEAKRSCASTFEHILTLNPSFTLVPAEKSHPSWGPVFERVQAEHQPASAGGKASGAGTNPSGSITPIRPLTQ</sequence>
<dbReference type="STRING" id="1424334.W822_10565"/>
<name>V8QV46_9BURK</name>
<evidence type="ECO:0000313" key="3">
    <source>
        <dbReference type="Proteomes" id="UP000018733"/>
    </source>
</evidence>
<proteinExistence type="predicted"/>
<dbReference type="EMBL" id="AYXT01000009">
    <property type="protein sequence ID" value="ETF03233.1"/>
    <property type="molecule type" value="Genomic_DNA"/>
</dbReference>
<dbReference type="AlphaFoldDB" id="V8QV46"/>
<feature type="compositionally biased region" description="Low complexity" evidence="1">
    <location>
        <begin position="94"/>
        <end position="104"/>
    </location>
</feature>
<dbReference type="HOGENOM" id="CLU_134840_0_0_4"/>
<protein>
    <submittedName>
        <fullName evidence="2">Uncharacterized protein</fullName>
    </submittedName>
</protein>
<comment type="caution">
    <text evidence="2">The sequence shown here is derived from an EMBL/GenBank/DDBJ whole genome shotgun (WGS) entry which is preliminary data.</text>
</comment>
<feature type="region of interest" description="Disordered" evidence="1">
    <location>
        <begin position="86"/>
        <end position="119"/>
    </location>
</feature>
<accession>V8QV46</accession>
<gene>
    <name evidence="2" type="ORF">W822_10565</name>
</gene>
<keyword evidence="3" id="KW-1185">Reference proteome</keyword>
<feature type="compositionally biased region" description="Polar residues" evidence="1">
    <location>
        <begin position="105"/>
        <end position="119"/>
    </location>
</feature>
<reference evidence="2 3" key="1">
    <citation type="journal article" date="2014" name="Genome Announc.">
        <title>Draft Genome Sequence of Advenella kashmirensis Strain W13003, a Polycyclic Aromatic Hydrocarbon-Degrading Bacterium.</title>
        <authorList>
            <person name="Wang X."/>
            <person name="Jin D."/>
            <person name="Zhou L."/>
            <person name="Wu L."/>
            <person name="An W."/>
            <person name="Zhao L."/>
        </authorList>
    </citation>
    <scope>NUCLEOTIDE SEQUENCE [LARGE SCALE GENOMIC DNA]</scope>
    <source>
        <strain evidence="2 3">W13003</strain>
    </source>
</reference>
<evidence type="ECO:0000256" key="1">
    <source>
        <dbReference type="SAM" id="MobiDB-lite"/>
    </source>
</evidence>
<evidence type="ECO:0000313" key="2">
    <source>
        <dbReference type="EMBL" id="ETF03233.1"/>
    </source>
</evidence>
<dbReference type="PATRIC" id="fig|1424334.3.peg.2122"/>
<dbReference type="InterPro" id="IPR047780">
    <property type="entry name" value="TssQ-like"/>
</dbReference>
<dbReference type="eggNOG" id="COG3063">
    <property type="taxonomic scope" value="Bacteria"/>
</dbReference>
<dbReference type="Proteomes" id="UP000018733">
    <property type="component" value="Unassembled WGS sequence"/>
</dbReference>
<organism evidence="2 3">
    <name type="scientific">Advenella kashmirensis W13003</name>
    <dbReference type="NCBI Taxonomy" id="1424334"/>
    <lineage>
        <taxon>Bacteria</taxon>
        <taxon>Pseudomonadati</taxon>
        <taxon>Pseudomonadota</taxon>
        <taxon>Betaproteobacteria</taxon>
        <taxon>Burkholderiales</taxon>
        <taxon>Alcaligenaceae</taxon>
    </lineage>
</organism>